<dbReference type="OrthoDB" id="9883255at2"/>
<dbReference type="Proteomes" id="UP000198517">
    <property type="component" value="Unassembled WGS sequence"/>
</dbReference>
<evidence type="ECO:0000313" key="2">
    <source>
        <dbReference type="Proteomes" id="UP000198517"/>
    </source>
</evidence>
<organism evidence="1 2">
    <name type="scientific">Riemerella columbipharyngis</name>
    <dbReference type="NCBI Taxonomy" id="1071918"/>
    <lineage>
        <taxon>Bacteria</taxon>
        <taxon>Pseudomonadati</taxon>
        <taxon>Bacteroidota</taxon>
        <taxon>Flavobacteriia</taxon>
        <taxon>Flavobacteriales</taxon>
        <taxon>Weeksellaceae</taxon>
        <taxon>Riemerella</taxon>
    </lineage>
</organism>
<dbReference type="RefSeq" id="WP_092736346.1">
    <property type="nucleotide sequence ID" value="NZ_FNAS01000006.1"/>
</dbReference>
<gene>
    <name evidence="1" type="ORF">SAMN05421544_10671</name>
</gene>
<keyword evidence="2" id="KW-1185">Reference proteome</keyword>
<name>A0A1G7BPM6_9FLAO</name>
<proteinExistence type="predicted"/>
<dbReference type="EMBL" id="FNAS01000006">
    <property type="protein sequence ID" value="SDE28907.1"/>
    <property type="molecule type" value="Genomic_DNA"/>
</dbReference>
<sequence length="79" mass="9433">MKLYDLCVIEKNDFYEDIIGAFAIILEDCGIYYLVEIWMFKDNDGARVLGIAKDDLRPATEKEEKEFQEKWKKYIEDNE</sequence>
<protein>
    <submittedName>
        <fullName evidence="1">Uncharacterized protein</fullName>
    </submittedName>
</protein>
<evidence type="ECO:0000313" key="1">
    <source>
        <dbReference type="EMBL" id="SDE28907.1"/>
    </source>
</evidence>
<dbReference type="AlphaFoldDB" id="A0A1G7BPM6"/>
<accession>A0A1G7BPM6</accession>
<reference evidence="1 2" key="1">
    <citation type="submission" date="2016-10" db="EMBL/GenBank/DDBJ databases">
        <authorList>
            <person name="de Groot N.N."/>
        </authorList>
    </citation>
    <scope>NUCLEOTIDE SEQUENCE [LARGE SCALE GENOMIC DNA]</scope>
    <source>
        <strain evidence="1 2">DSM 24015</strain>
    </source>
</reference>